<dbReference type="SUPFAM" id="SSF46689">
    <property type="entry name" value="Homeodomain-like"/>
    <property type="match status" value="2"/>
</dbReference>
<evidence type="ECO:0000256" key="2">
    <source>
        <dbReference type="ARBA" id="ARBA00023125"/>
    </source>
</evidence>
<dbReference type="InterPro" id="IPR050204">
    <property type="entry name" value="AraC_XylS_family_regulators"/>
</dbReference>
<dbReference type="PANTHER" id="PTHR46796:SF6">
    <property type="entry name" value="ARAC SUBFAMILY"/>
    <property type="match status" value="1"/>
</dbReference>
<evidence type="ECO:0000259" key="4">
    <source>
        <dbReference type="PROSITE" id="PS01124"/>
    </source>
</evidence>
<evidence type="ECO:0000256" key="3">
    <source>
        <dbReference type="ARBA" id="ARBA00023163"/>
    </source>
</evidence>
<dbReference type="InterPro" id="IPR018060">
    <property type="entry name" value="HTH_AraC"/>
</dbReference>
<comment type="caution">
    <text evidence="5">The sequence shown here is derived from an EMBL/GenBank/DDBJ whole genome shotgun (WGS) entry which is preliminary data.</text>
</comment>
<dbReference type="AlphaFoldDB" id="A0A545UBI9"/>
<dbReference type="InterPro" id="IPR009057">
    <property type="entry name" value="Homeodomain-like_sf"/>
</dbReference>
<evidence type="ECO:0000313" key="6">
    <source>
        <dbReference type="Proteomes" id="UP000319732"/>
    </source>
</evidence>
<dbReference type="PROSITE" id="PS01124">
    <property type="entry name" value="HTH_ARAC_FAMILY_2"/>
    <property type="match status" value="1"/>
</dbReference>
<keyword evidence="1" id="KW-0805">Transcription regulation</keyword>
<dbReference type="PANTHER" id="PTHR46796">
    <property type="entry name" value="HTH-TYPE TRANSCRIPTIONAL ACTIVATOR RHAS-RELATED"/>
    <property type="match status" value="1"/>
</dbReference>
<keyword evidence="3" id="KW-0804">Transcription</keyword>
<keyword evidence="2" id="KW-0238">DNA-binding</keyword>
<protein>
    <submittedName>
        <fullName evidence="5">Helix-turn-helix transcriptional regulator</fullName>
    </submittedName>
</protein>
<dbReference type="Pfam" id="PF12833">
    <property type="entry name" value="HTH_18"/>
    <property type="match status" value="1"/>
</dbReference>
<name>A0A545UBI9_9GAMM</name>
<evidence type="ECO:0000256" key="1">
    <source>
        <dbReference type="ARBA" id="ARBA00023015"/>
    </source>
</evidence>
<keyword evidence="6" id="KW-1185">Reference proteome</keyword>
<organism evidence="5 6">
    <name type="scientific">Exilibacterium tricleocarpae</name>
    <dbReference type="NCBI Taxonomy" id="2591008"/>
    <lineage>
        <taxon>Bacteria</taxon>
        <taxon>Pseudomonadati</taxon>
        <taxon>Pseudomonadota</taxon>
        <taxon>Gammaproteobacteria</taxon>
        <taxon>Cellvibrionales</taxon>
        <taxon>Cellvibrionaceae</taxon>
        <taxon>Exilibacterium</taxon>
    </lineage>
</organism>
<dbReference type="EMBL" id="VHSG01000001">
    <property type="protein sequence ID" value="TQV86793.1"/>
    <property type="molecule type" value="Genomic_DNA"/>
</dbReference>
<dbReference type="RefSeq" id="WP_142902160.1">
    <property type="nucleotide sequence ID" value="NZ_ML660087.1"/>
</dbReference>
<reference evidence="5 6" key="1">
    <citation type="submission" date="2019-06" db="EMBL/GenBank/DDBJ databases">
        <title>Whole genome sequence for Cellvibrionaceae sp. R142.</title>
        <authorList>
            <person name="Wang G."/>
        </authorList>
    </citation>
    <scope>NUCLEOTIDE SEQUENCE [LARGE SCALE GENOMIC DNA]</scope>
    <source>
        <strain evidence="5 6">R142</strain>
    </source>
</reference>
<feature type="domain" description="HTH araC/xylS-type" evidence="4">
    <location>
        <begin position="192"/>
        <end position="290"/>
    </location>
</feature>
<dbReference type="Proteomes" id="UP000319732">
    <property type="component" value="Unassembled WGS sequence"/>
</dbReference>
<dbReference type="GO" id="GO:0003700">
    <property type="term" value="F:DNA-binding transcription factor activity"/>
    <property type="evidence" value="ECO:0007669"/>
    <property type="project" value="InterPro"/>
</dbReference>
<dbReference type="GO" id="GO:0043565">
    <property type="term" value="F:sequence-specific DNA binding"/>
    <property type="evidence" value="ECO:0007669"/>
    <property type="project" value="InterPro"/>
</dbReference>
<accession>A0A545UBI9</accession>
<evidence type="ECO:0000313" key="5">
    <source>
        <dbReference type="EMBL" id="TQV86793.1"/>
    </source>
</evidence>
<dbReference type="SMART" id="SM00342">
    <property type="entry name" value="HTH_ARAC"/>
    <property type="match status" value="1"/>
</dbReference>
<proteinExistence type="predicted"/>
<sequence>MDDYLAFYRRVYGVYLREARLLEGKDTIGMFLTQQPEGCFPDEATSTYNLQLNIGSPVLASADLGVGKREMPMPRGGFVIVPPETKADYDVYLDHRIMGLGIPTSYFDNAATDLGLSGPSIESLLSDAHTDAIVKQVVKECWAEANRRLLRGSLFIDANLMILTSRILSLAAGRRSRAKTVKPALLSDRHYDLICQYVDSNIETNLRMKSLARLVDMSEHSFSRAFKARTGRSPYQWVIDRRLTRAEMLLRKSKMSLAEIAFAAGFSSQAHMTTLFSQRMGTTPAEFRLVLS</sequence>
<gene>
    <name evidence="5" type="ORF">FKG94_00150</name>
</gene>
<dbReference type="OrthoDB" id="5949386at2"/>
<dbReference type="Gene3D" id="1.10.10.60">
    <property type="entry name" value="Homeodomain-like"/>
    <property type="match status" value="1"/>
</dbReference>